<feature type="transmembrane region" description="Helical" evidence="1">
    <location>
        <begin position="176"/>
        <end position="194"/>
    </location>
</feature>
<dbReference type="Proteomes" id="UP000070700">
    <property type="component" value="Unassembled WGS sequence"/>
</dbReference>
<dbReference type="InParanoid" id="A0A194X539"/>
<dbReference type="RefSeq" id="XP_018069272.1">
    <property type="nucleotide sequence ID" value="XM_018205186.1"/>
</dbReference>
<protein>
    <submittedName>
        <fullName evidence="2">Uncharacterized protein</fullName>
    </submittedName>
</protein>
<dbReference type="GeneID" id="28814912"/>
<gene>
    <name evidence="2" type="ORF">LY89DRAFT_124856</name>
</gene>
<organism evidence="2 3">
    <name type="scientific">Mollisia scopiformis</name>
    <name type="common">Conifer needle endophyte fungus</name>
    <name type="synonym">Phialocephala scopiformis</name>
    <dbReference type="NCBI Taxonomy" id="149040"/>
    <lineage>
        <taxon>Eukaryota</taxon>
        <taxon>Fungi</taxon>
        <taxon>Dikarya</taxon>
        <taxon>Ascomycota</taxon>
        <taxon>Pezizomycotina</taxon>
        <taxon>Leotiomycetes</taxon>
        <taxon>Helotiales</taxon>
        <taxon>Mollisiaceae</taxon>
        <taxon>Mollisia</taxon>
    </lineage>
</organism>
<dbReference type="AlphaFoldDB" id="A0A194X539"/>
<keyword evidence="3" id="KW-1185">Reference proteome</keyword>
<feature type="transmembrane region" description="Helical" evidence="1">
    <location>
        <begin position="82"/>
        <end position="104"/>
    </location>
</feature>
<evidence type="ECO:0000313" key="3">
    <source>
        <dbReference type="Proteomes" id="UP000070700"/>
    </source>
</evidence>
<dbReference type="KEGG" id="psco:LY89DRAFT_124856"/>
<proteinExistence type="predicted"/>
<keyword evidence="1" id="KW-0472">Membrane</keyword>
<name>A0A194X539_MOLSC</name>
<feature type="transmembrane region" description="Helical" evidence="1">
    <location>
        <begin position="149"/>
        <end position="169"/>
    </location>
</feature>
<dbReference type="EMBL" id="KQ947419">
    <property type="protein sequence ID" value="KUJ14917.1"/>
    <property type="molecule type" value="Genomic_DNA"/>
</dbReference>
<sequence>MLAKIPLAFVEGMRFRTIADKRSRYVWAISFWDVDAATKSLTRLRGSIPFIASIIDIALFLASISLLVYLLLKVQKWEGQGIWLIAITPLVVEYGIRVLIHVFLRAQWFISTLEFRQHPRWLSPFLKFFSSSVMAHAFISLYLVPVSVLMVVTTPGLVVWLVWTGILAELWRDGDLFVLLFSSFLLLVCLLLSVRPWQLLFFYAFVVIKDIAGRGKRAYVGSRLRNPDREIQIV</sequence>
<evidence type="ECO:0000256" key="1">
    <source>
        <dbReference type="SAM" id="Phobius"/>
    </source>
</evidence>
<keyword evidence="1" id="KW-0812">Transmembrane</keyword>
<accession>A0A194X539</accession>
<reference evidence="2 3" key="1">
    <citation type="submission" date="2015-10" db="EMBL/GenBank/DDBJ databases">
        <title>Full genome of DAOMC 229536 Phialocephala scopiformis, a fungal endophyte of spruce producing the potent anti-insectan compound rugulosin.</title>
        <authorList>
            <consortium name="DOE Joint Genome Institute"/>
            <person name="Walker A.K."/>
            <person name="Frasz S.L."/>
            <person name="Seifert K.A."/>
            <person name="Miller J.D."/>
            <person name="Mondo S.J."/>
            <person name="Labutti K."/>
            <person name="Lipzen A."/>
            <person name="Dockter R."/>
            <person name="Kennedy M."/>
            <person name="Grigoriev I.V."/>
            <person name="Spatafora J.W."/>
        </authorList>
    </citation>
    <scope>NUCLEOTIDE SEQUENCE [LARGE SCALE GENOMIC DNA]</scope>
    <source>
        <strain evidence="2 3">CBS 120377</strain>
    </source>
</reference>
<feature type="transmembrane region" description="Helical" evidence="1">
    <location>
        <begin position="48"/>
        <end position="70"/>
    </location>
</feature>
<keyword evidence="1" id="KW-1133">Transmembrane helix</keyword>
<evidence type="ECO:0000313" key="2">
    <source>
        <dbReference type="EMBL" id="KUJ14917.1"/>
    </source>
</evidence>